<sequence>MLVNNFQKNQQKLNSQEHEIIRFLRTNIQLIREKTLKDVAGELYVSPNTIVRLAKKLEFKGYSELKLAILMEDEKKPTVIDEDKLSLIDQITKTSDALRNDQMSEIINTIKESSHVYFFACGPSKYPCEEMKEKLRICGIEASLYYEPHVMRQRAKQLKSTDTLIVVSLSGETATPLEATKIAKMTEATIISLTGFSQNSIAKIADHSLYVFYERIQVNEMDVSSRIGVYYVLNTIFERLINLC</sequence>
<feature type="domain" description="HTH rpiR-type" evidence="4">
    <location>
        <begin position="1"/>
        <end position="76"/>
    </location>
</feature>
<dbReference type="SUPFAM" id="SSF53697">
    <property type="entry name" value="SIS domain"/>
    <property type="match status" value="1"/>
</dbReference>
<keyword evidence="1" id="KW-0805">Transcription regulation</keyword>
<dbReference type="Gene3D" id="3.40.50.10490">
    <property type="entry name" value="Glucose-6-phosphate isomerase like protein, domain 1"/>
    <property type="match status" value="1"/>
</dbReference>
<accession>A0A429ZYT0</accession>
<evidence type="ECO:0000313" key="6">
    <source>
        <dbReference type="EMBL" id="RST99112.1"/>
    </source>
</evidence>
<dbReference type="PROSITE" id="PS51464">
    <property type="entry name" value="SIS"/>
    <property type="match status" value="1"/>
</dbReference>
<dbReference type="PROSITE" id="PS51071">
    <property type="entry name" value="HTH_RPIR"/>
    <property type="match status" value="1"/>
</dbReference>
<dbReference type="AlphaFoldDB" id="A0A429ZYT0"/>
<dbReference type="RefSeq" id="WP_125983741.1">
    <property type="nucleotide sequence ID" value="NZ_NGJS01000006.1"/>
</dbReference>
<dbReference type="InterPro" id="IPR047640">
    <property type="entry name" value="RpiR-like"/>
</dbReference>
<proteinExistence type="predicted"/>
<name>A0A429ZYT0_9ENTE</name>
<dbReference type="PANTHER" id="PTHR30514">
    <property type="entry name" value="GLUCOKINASE"/>
    <property type="match status" value="1"/>
</dbReference>
<dbReference type="CDD" id="cd05013">
    <property type="entry name" value="SIS_RpiR"/>
    <property type="match status" value="1"/>
</dbReference>
<dbReference type="GO" id="GO:1901135">
    <property type="term" value="P:carbohydrate derivative metabolic process"/>
    <property type="evidence" value="ECO:0007669"/>
    <property type="project" value="InterPro"/>
</dbReference>
<dbReference type="Proteomes" id="UP000287857">
    <property type="component" value="Unassembled WGS sequence"/>
</dbReference>
<evidence type="ECO:0000256" key="3">
    <source>
        <dbReference type="ARBA" id="ARBA00023163"/>
    </source>
</evidence>
<dbReference type="InterPro" id="IPR001347">
    <property type="entry name" value="SIS_dom"/>
</dbReference>
<keyword evidence="7" id="KW-1185">Reference proteome</keyword>
<dbReference type="GO" id="GO:0097367">
    <property type="term" value="F:carbohydrate derivative binding"/>
    <property type="evidence" value="ECO:0007669"/>
    <property type="project" value="InterPro"/>
</dbReference>
<keyword evidence="3" id="KW-0804">Transcription</keyword>
<feature type="domain" description="SIS" evidence="5">
    <location>
        <begin position="106"/>
        <end position="244"/>
    </location>
</feature>
<evidence type="ECO:0000313" key="7">
    <source>
        <dbReference type="Proteomes" id="UP000287857"/>
    </source>
</evidence>
<evidence type="ECO:0000259" key="5">
    <source>
        <dbReference type="PROSITE" id="PS51464"/>
    </source>
</evidence>
<dbReference type="InterPro" id="IPR000281">
    <property type="entry name" value="HTH_RpiR"/>
</dbReference>
<dbReference type="Pfam" id="PF01418">
    <property type="entry name" value="HTH_6"/>
    <property type="match status" value="1"/>
</dbReference>
<dbReference type="Gene3D" id="1.10.10.10">
    <property type="entry name" value="Winged helix-like DNA-binding domain superfamily/Winged helix DNA-binding domain"/>
    <property type="match status" value="1"/>
</dbReference>
<evidence type="ECO:0000256" key="2">
    <source>
        <dbReference type="ARBA" id="ARBA00023125"/>
    </source>
</evidence>
<keyword evidence="2" id="KW-0238">DNA-binding</keyword>
<dbReference type="EMBL" id="NGJS01000006">
    <property type="protein sequence ID" value="RST99112.1"/>
    <property type="molecule type" value="Genomic_DNA"/>
</dbReference>
<reference evidence="6 7" key="1">
    <citation type="submission" date="2017-05" db="EMBL/GenBank/DDBJ databases">
        <title>Vagococcus spp. assemblies.</title>
        <authorList>
            <person name="Gulvik C.A."/>
        </authorList>
    </citation>
    <scope>NUCLEOTIDE SEQUENCE [LARGE SCALE GENOMIC DNA]</scope>
    <source>
        <strain evidence="6 7">SS1995</strain>
    </source>
</reference>
<dbReference type="SUPFAM" id="SSF46689">
    <property type="entry name" value="Homeodomain-like"/>
    <property type="match status" value="1"/>
</dbReference>
<protein>
    <recommendedName>
        <fullName evidence="8">RpiR family transcriptional regulator</fullName>
    </recommendedName>
</protein>
<gene>
    <name evidence="6" type="ORF">CBF37_05450</name>
</gene>
<evidence type="ECO:0008006" key="8">
    <source>
        <dbReference type="Google" id="ProtNLM"/>
    </source>
</evidence>
<dbReference type="InterPro" id="IPR035472">
    <property type="entry name" value="RpiR-like_SIS"/>
</dbReference>
<comment type="caution">
    <text evidence="6">The sequence shown here is derived from an EMBL/GenBank/DDBJ whole genome shotgun (WGS) entry which is preliminary data.</text>
</comment>
<evidence type="ECO:0000256" key="1">
    <source>
        <dbReference type="ARBA" id="ARBA00023015"/>
    </source>
</evidence>
<dbReference type="PANTHER" id="PTHR30514:SF21">
    <property type="entry name" value="RPIR-FAMILY TRANSCRIPTIONAL REGULATOR"/>
    <property type="match status" value="1"/>
</dbReference>
<dbReference type="GO" id="GO:0003677">
    <property type="term" value="F:DNA binding"/>
    <property type="evidence" value="ECO:0007669"/>
    <property type="project" value="UniProtKB-KW"/>
</dbReference>
<dbReference type="OrthoDB" id="1648815at2"/>
<dbReference type="GO" id="GO:0003700">
    <property type="term" value="F:DNA-binding transcription factor activity"/>
    <property type="evidence" value="ECO:0007669"/>
    <property type="project" value="InterPro"/>
</dbReference>
<dbReference type="InterPro" id="IPR036388">
    <property type="entry name" value="WH-like_DNA-bd_sf"/>
</dbReference>
<organism evidence="6 7">
    <name type="scientific">Vagococcus vulneris</name>
    <dbReference type="NCBI Taxonomy" id="1977869"/>
    <lineage>
        <taxon>Bacteria</taxon>
        <taxon>Bacillati</taxon>
        <taxon>Bacillota</taxon>
        <taxon>Bacilli</taxon>
        <taxon>Lactobacillales</taxon>
        <taxon>Enterococcaceae</taxon>
        <taxon>Vagococcus</taxon>
    </lineage>
</organism>
<dbReference type="InterPro" id="IPR046348">
    <property type="entry name" value="SIS_dom_sf"/>
</dbReference>
<dbReference type="InterPro" id="IPR009057">
    <property type="entry name" value="Homeodomain-like_sf"/>
</dbReference>
<evidence type="ECO:0000259" key="4">
    <source>
        <dbReference type="PROSITE" id="PS51071"/>
    </source>
</evidence>
<dbReference type="Pfam" id="PF01380">
    <property type="entry name" value="SIS"/>
    <property type="match status" value="1"/>
</dbReference>